<dbReference type="PANTHER" id="PTHR45138:SF9">
    <property type="entry name" value="DIGUANYLATE CYCLASE DGCM-RELATED"/>
    <property type="match status" value="1"/>
</dbReference>
<evidence type="ECO:0000259" key="5">
    <source>
        <dbReference type="PROSITE" id="PS50887"/>
    </source>
</evidence>
<evidence type="ECO:0000256" key="2">
    <source>
        <dbReference type="ARBA" id="ARBA00034247"/>
    </source>
</evidence>
<dbReference type="InterPro" id="IPR013656">
    <property type="entry name" value="PAS_4"/>
</dbReference>
<organism evidence="6 7">
    <name type="scientific">Psychromonas marina</name>
    <dbReference type="NCBI Taxonomy" id="88364"/>
    <lineage>
        <taxon>Bacteria</taxon>
        <taxon>Pseudomonadati</taxon>
        <taxon>Pseudomonadota</taxon>
        <taxon>Gammaproteobacteria</taxon>
        <taxon>Alteromonadales</taxon>
        <taxon>Psychromonadaceae</taxon>
        <taxon>Psychromonas</taxon>
    </lineage>
</organism>
<dbReference type="PANTHER" id="PTHR45138">
    <property type="entry name" value="REGULATORY COMPONENTS OF SENSORY TRANSDUCTION SYSTEM"/>
    <property type="match status" value="1"/>
</dbReference>
<dbReference type="Gene3D" id="3.30.70.270">
    <property type="match status" value="1"/>
</dbReference>
<proteinExistence type="predicted"/>
<accession>A0ABQ6E129</accession>
<sequence length="309" mass="35631">MPLNKPPIHFDLLDFFTQDNPLLQFTFDTLPVPIFCKDINGIYLDCNRTFEEFIKISRQQLIGHSVYELFDKELADAYQHADQQLFDNPGVQIYEKQIRTNLGDTVFVKFHKTSFCDEKGNVAGLIGVIFDITEQKELEQKLIKNATFDTLTGFYNRRHGTEFAMDKMTLAIKKEIQFAIVMIDIDHFKRVNDQHGHSAGDTALQHLSAVIEQLIQPEEAVVRWGGEEFLILISAPIKQRNFRRKVIERTNYLRESIFSKPLCLEQNTLTLTVSCGVSCYTEQSLRELINEADAFLYQAKHQGRNQVCG</sequence>
<reference evidence="7" key="1">
    <citation type="journal article" date="2019" name="Int. J. Syst. Evol. Microbiol.">
        <title>The Global Catalogue of Microorganisms (GCM) 10K type strain sequencing project: providing services to taxonomists for standard genome sequencing and annotation.</title>
        <authorList>
            <consortium name="The Broad Institute Genomics Platform"/>
            <consortium name="The Broad Institute Genome Sequencing Center for Infectious Disease"/>
            <person name="Wu L."/>
            <person name="Ma J."/>
        </authorList>
    </citation>
    <scope>NUCLEOTIDE SEQUENCE [LARGE SCALE GENOMIC DNA]</scope>
    <source>
        <strain evidence="7">NBRC 103166</strain>
    </source>
</reference>
<feature type="domain" description="GGDEF" evidence="5">
    <location>
        <begin position="176"/>
        <end position="309"/>
    </location>
</feature>
<comment type="caution">
    <text evidence="6">The sequence shown here is derived from an EMBL/GenBank/DDBJ whole genome shotgun (WGS) entry which is preliminary data.</text>
</comment>
<dbReference type="SMART" id="SM00091">
    <property type="entry name" value="PAS"/>
    <property type="match status" value="1"/>
</dbReference>
<dbReference type="EC" id="2.7.7.65" evidence="1"/>
<feature type="domain" description="PAC" evidence="4">
    <location>
        <begin position="92"/>
        <end position="144"/>
    </location>
</feature>
<evidence type="ECO:0000256" key="1">
    <source>
        <dbReference type="ARBA" id="ARBA00012528"/>
    </source>
</evidence>
<dbReference type="Gene3D" id="3.30.450.20">
    <property type="entry name" value="PAS domain"/>
    <property type="match status" value="1"/>
</dbReference>
<dbReference type="PROSITE" id="PS50887">
    <property type="entry name" value="GGDEF"/>
    <property type="match status" value="1"/>
</dbReference>
<keyword evidence="7" id="KW-1185">Reference proteome</keyword>
<dbReference type="EMBL" id="BSPQ01000010">
    <property type="protein sequence ID" value="GLS91147.1"/>
    <property type="molecule type" value="Genomic_DNA"/>
</dbReference>
<feature type="domain" description="PAS" evidence="3">
    <location>
        <begin position="19"/>
        <end position="89"/>
    </location>
</feature>
<dbReference type="CDD" id="cd01949">
    <property type="entry name" value="GGDEF"/>
    <property type="match status" value="1"/>
</dbReference>
<evidence type="ECO:0000259" key="3">
    <source>
        <dbReference type="PROSITE" id="PS50112"/>
    </source>
</evidence>
<evidence type="ECO:0000313" key="6">
    <source>
        <dbReference type="EMBL" id="GLS91147.1"/>
    </source>
</evidence>
<dbReference type="NCBIfam" id="TIGR00254">
    <property type="entry name" value="GGDEF"/>
    <property type="match status" value="1"/>
</dbReference>
<protein>
    <recommendedName>
        <fullName evidence="1">diguanylate cyclase</fullName>
        <ecNumber evidence="1">2.7.7.65</ecNumber>
    </recommendedName>
</protein>
<dbReference type="PROSITE" id="PS50113">
    <property type="entry name" value="PAC"/>
    <property type="match status" value="1"/>
</dbReference>
<dbReference type="InterPro" id="IPR035965">
    <property type="entry name" value="PAS-like_dom_sf"/>
</dbReference>
<dbReference type="SUPFAM" id="SSF55785">
    <property type="entry name" value="PYP-like sensor domain (PAS domain)"/>
    <property type="match status" value="1"/>
</dbReference>
<dbReference type="InterPro" id="IPR043128">
    <property type="entry name" value="Rev_trsase/Diguanyl_cyclase"/>
</dbReference>
<dbReference type="RefSeq" id="WP_284204272.1">
    <property type="nucleotide sequence ID" value="NZ_BSPQ01000010.1"/>
</dbReference>
<evidence type="ECO:0000313" key="7">
    <source>
        <dbReference type="Proteomes" id="UP001157353"/>
    </source>
</evidence>
<dbReference type="PROSITE" id="PS50112">
    <property type="entry name" value="PAS"/>
    <property type="match status" value="1"/>
</dbReference>
<dbReference type="CDD" id="cd00130">
    <property type="entry name" value="PAS"/>
    <property type="match status" value="1"/>
</dbReference>
<dbReference type="Pfam" id="PF00990">
    <property type="entry name" value="GGDEF"/>
    <property type="match status" value="1"/>
</dbReference>
<dbReference type="NCBIfam" id="TIGR00229">
    <property type="entry name" value="sensory_box"/>
    <property type="match status" value="1"/>
</dbReference>
<gene>
    <name evidence="6" type="ORF">GCM10007916_22160</name>
</gene>
<dbReference type="InterPro" id="IPR000014">
    <property type="entry name" value="PAS"/>
</dbReference>
<evidence type="ECO:0000259" key="4">
    <source>
        <dbReference type="PROSITE" id="PS50113"/>
    </source>
</evidence>
<dbReference type="Pfam" id="PF08448">
    <property type="entry name" value="PAS_4"/>
    <property type="match status" value="1"/>
</dbReference>
<dbReference type="InterPro" id="IPR029787">
    <property type="entry name" value="Nucleotide_cyclase"/>
</dbReference>
<comment type="catalytic activity">
    <reaction evidence="2">
        <text>2 GTP = 3',3'-c-di-GMP + 2 diphosphate</text>
        <dbReference type="Rhea" id="RHEA:24898"/>
        <dbReference type="ChEBI" id="CHEBI:33019"/>
        <dbReference type="ChEBI" id="CHEBI:37565"/>
        <dbReference type="ChEBI" id="CHEBI:58805"/>
        <dbReference type="EC" id="2.7.7.65"/>
    </reaction>
</comment>
<dbReference type="InterPro" id="IPR000700">
    <property type="entry name" value="PAS-assoc_C"/>
</dbReference>
<dbReference type="Proteomes" id="UP001157353">
    <property type="component" value="Unassembled WGS sequence"/>
</dbReference>
<dbReference type="InterPro" id="IPR000160">
    <property type="entry name" value="GGDEF_dom"/>
</dbReference>
<name>A0ABQ6E129_9GAMM</name>
<dbReference type="SMART" id="SM00267">
    <property type="entry name" value="GGDEF"/>
    <property type="match status" value="1"/>
</dbReference>
<dbReference type="InterPro" id="IPR050469">
    <property type="entry name" value="Diguanylate_Cyclase"/>
</dbReference>
<dbReference type="SUPFAM" id="SSF55073">
    <property type="entry name" value="Nucleotide cyclase"/>
    <property type="match status" value="1"/>
</dbReference>